<protein>
    <recommendedName>
        <fullName evidence="6">Mid2 domain-containing protein</fullName>
    </recommendedName>
</protein>
<keyword evidence="2" id="KW-0812">Transmembrane</keyword>
<organism evidence="4 5">
    <name type="scientific">Pestalotiopsis fici (strain W106-1 / CGMCC3.15140)</name>
    <dbReference type="NCBI Taxonomy" id="1229662"/>
    <lineage>
        <taxon>Eukaryota</taxon>
        <taxon>Fungi</taxon>
        <taxon>Dikarya</taxon>
        <taxon>Ascomycota</taxon>
        <taxon>Pezizomycotina</taxon>
        <taxon>Sordariomycetes</taxon>
        <taxon>Xylariomycetidae</taxon>
        <taxon>Amphisphaeriales</taxon>
        <taxon>Sporocadaceae</taxon>
        <taxon>Pestalotiopsis</taxon>
    </lineage>
</organism>
<dbReference type="KEGG" id="pfy:PFICI_08321"/>
<evidence type="ECO:0000256" key="2">
    <source>
        <dbReference type="SAM" id="Phobius"/>
    </source>
</evidence>
<dbReference type="Proteomes" id="UP000030651">
    <property type="component" value="Unassembled WGS sequence"/>
</dbReference>
<feature type="region of interest" description="Disordered" evidence="1">
    <location>
        <begin position="144"/>
        <end position="208"/>
    </location>
</feature>
<keyword evidence="2" id="KW-1133">Transmembrane helix</keyword>
<sequence length="361" mass="39534">MALAAVFMLLACLFYLPTTFCSIVPQSRYSLLSSSVDSSSDTCQLDGYVSCGSNAPANFCCSSADTCMILSSNTTVVCCPEGESCDLIEPILCNIRLQNVTAFPDSGVYTTRLGDALPTCGDGCCPFGYRCNSDSNCELEDKNGTSESDNLTATTTTAALEDPVTTESSSSSTHKASHTKTSTAESVLPQTTIGDDQVSASPNEDMSQGTRTGLIIGCTITAALVMIILVCILFCYTRRGRNKKRQDSMKNTMIFEKPYMESPRPRERRQHDPTLTKFRTWRGQSYYARADDKMSKVSPRTKIPEPIIEYAELPATPPPRLMSFDSGPDILALPPPIRAKTTRQRFEGTRPGKSQDRWSLR</sequence>
<dbReference type="EMBL" id="KI912113">
    <property type="protein sequence ID" value="ETS80792.1"/>
    <property type="molecule type" value="Genomic_DNA"/>
</dbReference>
<feature type="compositionally biased region" description="Polar residues" evidence="1">
    <location>
        <begin position="188"/>
        <end position="208"/>
    </location>
</feature>
<dbReference type="eggNOG" id="ENOG502RS78">
    <property type="taxonomic scope" value="Eukaryota"/>
</dbReference>
<accession>W3X5Z3</accession>
<proteinExistence type="predicted"/>
<gene>
    <name evidence="4" type="ORF">PFICI_08321</name>
</gene>
<evidence type="ECO:0000256" key="3">
    <source>
        <dbReference type="SAM" id="SignalP"/>
    </source>
</evidence>
<dbReference type="GeneID" id="19273334"/>
<name>W3X5Z3_PESFW</name>
<feature type="chain" id="PRO_5004834313" description="Mid2 domain-containing protein" evidence="3">
    <location>
        <begin position="22"/>
        <end position="361"/>
    </location>
</feature>
<keyword evidence="3" id="KW-0732">Signal</keyword>
<dbReference type="HOGENOM" id="CLU_767482_0_0_1"/>
<feature type="signal peptide" evidence="3">
    <location>
        <begin position="1"/>
        <end position="21"/>
    </location>
</feature>
<evidence type="ECO:0008006" key="6">
    <source>
        <dbReference type="Google" id="ProtNLM"/>
    </source>
</evidence>
<feature type="compositionally biased region" description="Low complexity" evidence="1">
    <location>
        <begin position="152"/>
        <end position="184"/>
    </location>
</feature>
<evidence type="ECO:0000313" key="5">
    <source>
        <dbReference type="Proteomes" id="UP000030651"/>
    </source>
</evidence>
<dbReference type="RefSeq" id="XP_007835093.1">
    <property type="nucleotide sequence ID" value="XM_007836902.1"/>
</dbReference>
<feature type="transmembrane region" description="Helical" evidence="2">
    <location>
        <begin position="214"/>
        <end position="236"/>
    </location>
</feature>
<evidence type="ECO:0000313" key="4">
    <source>
        <dbReference type="EMBL" id="ETS80792.1"/>
    </source>
</evidence>
<dbReference type="InParanoid" id="W3X5Z3"/>
<evidence type="ECO:0000256" key="1">
    <source>
        <dbReference type="SAM" id="MobiDB-lite"/>
    </source>
</evidence>
<reference evidence="5" key="1">
    <citation type="journal article" date="2015" name="BMC Genomics">
        <title>Genomic and transcriptomic analysis of the endophytic fungus Pestalotiopsis fici reveals its lifestyle and high potential for synthesis of natural products.</title>
        <authorList>
            <person name="Wang X."/>
            <person name="Zhang X."/>
            <person name="Liu L."/>
            <person name="Xiang M."/>
            <person name="Wang W."/>
            <person name="Sun X."/>
            <person name="Che Y."/>
            <person name="Guo L."/>
            <person name="Liu G."/>
            <person name="Guo L."/>
            <person name="Wang C."/>
            <person name="Yin W.B."/>
            <person name="Stadler M."/>
            <person name="Zhang X."/>
            <person name="Liu X."/>
        </authorList>
    </citation>
    <scope>NUCLEOTIDE SEQUENCE [LARGE SCALE GENOMIC DNA]</scope>
    <source>
        <strain evidence="5">W106-1 / CGMCC3.15140</strain>
    </source>
</reference>
<feature type="region of interest" description="Disordered" evidence="1">
    <location>
        <begin position="323"/>
        <end position="361"/>
    </location>
</feature>
<dbReference type="OrthoDB" id="4776553at2759"/>
<dbReference type="AlphaFoldDB" id="W3X5Z3"/>
<keyword evidence="5" id="KW-1185">Reference proteome</keyword>
<feature type="compositionally biased region" description="Basic and acidic residues" evidence="1">
    <location>
        <begin position="344"/>
        <end position="361"/>
    </location>
</feature>
<keyword evidence="2" id="KW-0472">Membrane</keyword>